<evidence type="ECO:0000313" key="1">
    <source>
        <dbReference type="EMBL" id="MET3596449.1"/>
    </source>
</evidence>
<keyword evidence="2" id="KW-1185">Reference proteome</keyword>
<comment type="caution">
    <text evidence="1">The sequence shown here is derived from an EMBL/GenBank/DDBJ whole genome shotgun (WGS) entry which is preliminary data.</text>
</comment>
<gene>
    <name evidence="1" type="ORF">ABID26_005868</name>
</gene>
<dbReference type="EMBL" id="JBEPLM010000015">
    <property type="protein sequence ID" value="MET3596449.1"/>
    <property type="molecule type" value="Genomic_DNA"/>
</dbReference>
<proteinExistence type="predicted"/>
<protein>
    <submittedName>
        <fullName evidence="1">Uncharacterized protein</fullName>
    </submittedName>
</protein>
<reference evidence="1 2" key="1">
    <citation type="submission" date="2024-06" db="EMBL/GenBank/DDBJ databases">
        <title>Genomic Encyclopedia of Type Strains, Phase IV (KMG-IV): sequencing the most valuable type-strain genomes for metagenomic binning, comparative biology and taxonomic classification.</title>
        <authorList>
            <person name="Goeker M."/>
        </authorList>
    </citation>
    <scope>NUCLEOTIDE SEQUENCE [LARGE SCALE GENOMIC DNA]</scope>
    <source>
        <strain evidence="1 2">DSM 29846</strain>
    </source>
</reference>
<organism evidence="1 2">
    <name type="scientific">Mesorhizobium shonense</name>
    <dbReference type="NCBI Taxonomy" id="1209948"/>
    <lineage>
        <taxon>Bacteria</taxon>
        <taxon>Pseudomonadati</taxon>
        <taxon>Pseudomonadota</taxon>
        <taxon>Alphaproteobacteria</taxon>
        <taxon>Hyphomicrobiales</taxon>
        <taxon>Phyllobacteriaceae</taxon>
        <taxon>Mesorhizobium</taxon>
    </lineage>
</organism>
<dbReference type="Proteomes" id="UP001549036">
    <property type="component" value="Unassembled WGS sequence"/>
</dbReference>
<evidence type="ECO:0000313" key="2">
    <source>
        <dbReference type="Proteomes" id="UP001549036"/>
    </source>
</evidence>
<accession>A0ABV2I0M0</accession>
<sequence length="40" mass="4199">MNEQYTAFLIGGAQAGTSKRYSSFAMQAQNAASPANTGTR</sequence>
<name>A0ABV2I0M0_9HYPH</name>